<comment type="similarity">
    <text evidence="1">Belongs to the dUTPase family.</text>
</comment>
<dbReference type="InterPro" id="IPR033704">
    <property type="entry name" value="dUTPase_trimeric"/>
</dbReference>
<dbReference type="Pfam" id="PF00692">
    <property type="entry name" value="dUTPase"/>
    <property type="match status" value="1"/>
</dbReference>
<dbReference type="EC" id="3.6.1.23" evidence="2"/>
<dbReference type="InterPro" id="IPR029054">
    <property type="entry name" value="dUTPase-like"/>
</dbReference>
<evidence type="ECO:0000259" key="5">
    <source>
        <dbReference type="Pfam" id="PF00692"/>
    </source>
</evidence>
<evidence type="ECO:0000256" key="3">
    <source>
        <dbReference type="ARBA" id="ARBA00022801"/>
    </source>
</evidence>
<dbReference type="KEGG" id="vg:75691250"/>
<keyword evidence="4" id="KW-0546">Nucleotide metabolism</keyword>
<keyword evidence="7" id="KW-1185">Reference proteome</keyword>
<dbReference type="SUPFAM" id="SSF51283">
    <property type="entry name" value="dUTPase-like"/>
    <property type="match status" value="1"/>
</dbReference>
<dbReference type="PANTHER" id="PTHR11241:SF0">
    <property type="entry name" value="DEOXYURIDINE 5'-TRIPHOSPHATE NUCLEOTIDOHYDROLASE"/>
    <property type="match status" value="1"/>
</dbReference>
<dbReference type="PANTHER" id="PTHR11241">
    <property type="entry name" value="DEOXYURIDINE 5'-TRIPHOSPHATE NUCLEOTIDOHYDROLASE"/>
    <property type="match status" value="1"/>
</dbReference>
<dbReference type="GO" id="GO:0046081">
    <property type="term" value="P:dUTP catabolic process"/>
    <property type="evidence" value="ECO:0007669"/>
    <property type="project" value="InterPro"/>
</dbReference>
<dbReference type="InterPro" id="IPR008181">
    <property type="entry name" value="dUTPase"/>
</dbReference>
<dbReference type="CDD" id="cd07557">
    <property type="entry name" value="trimeric_dUTPase"/>
    <property type="match status" value="1"/>
</dbReference>
<dbReference type="RefSeq" id="YP_010359728.1">
    <property type="nucleotide sequence ID" value="NC_062776.1"/>
</dbReference>
<dbReference type="GO" id="GO:0000287">
    <property type="term" value="F:magnesium ion binding"/>
    <property type="evidence" value="ECO:0007669"/>
    <property type="project" value="InterPro"/>
</dbReference>
<evidence type="ECO:0000313" key="7">
    <source>
        <dbReference type="Proteomes" id="UP000827813"/>
    </source>
</evidence>
<gene>
    <name evidence="6" type="primary">gp_23089</name>
</gene>
<evidence type="ECO:0000256" key="1">
    <source>
        <dbReference type="ARBA" id="ARBA00006581"/>
    </source>
</evidence>
<protein>
    <recommendedName>
        <fullName evidence="2">dUTP diphosphatase</fullName>
        <ecNumber evidence="2">3.6.1.23</ecNumber>
    </recommendedName>
</protein>
<accession>A0AAE7RVG3</accession>
<evidence type="ECO:0000256" key="2">
    <source>
        <dbReference type="ARBA" id="ARBA00012379"/>
    </source>
</evidence>
<organism evidence="6 7">
    <name type="scientific">uncultured phage cr9_1</name>
    <dbReference type="NCBI Taxonomy" id="2986400"/>
    <lineage>
        <taxon>Viruses</taxon>
        <taxon>Duplodnaviria</taxon>
        <taxon>Heunggongvirae</taxon>
        <taxon>Uroviricota</taxon>
        <taxon>Caudoviricetes</taxon>
        <taxon>Crassvirales</taxon>
        <taxon>Intestiviridae</taxon>
        <taxon>Crudevirinae</taxon>
        <taxon>Dabirmavirus</taxon>
        <taxon>Dabirmavirus hominis</taxon>
    </lineage>
</organism>
<sequence>MSKIPYVLADAVYYAATTPDDGTLYDTLVKMFDTLDYVGVKVYREDETVKLPTYSKQGDACMDVYVHSIEEKDDRVVYHTGLHFKLPEDYEMEIRPRSSNTKTMAIMQNSPGTLDEGYTGELMIVHRAIDAPFMPVIEYNVGDRVAQILVRHREQIIWDEVETIEELGETERGAGGFGSTGK</sequence>
<dbReference type="GO" id="GO:0004170">
    <property type="term" value="F:dUTP diphosphatase activity"/>
    <property type="evidence" value="ECO:0007669"/>
    <property type="project" value="UniProtKB-EC"/>
</dbReference>
<evidence type="ECO:0000256" key="4">
    <source>
        <dbReference type="ARBA" id="ARBA00023080"/>
    </source>
</evidence>
<dbReference type="GeneID" id="75691250"/>
<evidence type="ECO:0000313" key="6">
    <source>
        <dbReference type="EMBL" id="QWM90156.1"/>
    </source>
</evidence>
<keyword evidence="3" id="KW-0378">Hydrolase</keyword>
<name>A0AAE7RVG3_9CAUD</name>
<proteinExistence type="inferred from homology"/>
<dbReference type="InterPro" id="IPR036157">
    <property type="entry name" value="dUTPase-like_sf"/>
</dbReference>
<feature type="domain" description="dUTPase-like" evidence="5">
    <location>
        <begin position="49"/>
        <end position="181"/>
    </location>
</feature>
<reference evidence="6 7" key="1">
    <citation type="submission" date="2021-04" db="EMBL/GenBank/DDBJ databases">
        <authorList>
            <person name="Shkoporov A.N."/>
            <person name="Stockdale S.R."/>
            <person name="Guerin E."/>
            <person name="Ross R.P."/>
            <person name="Hill C."/>
        </authorList>
    </citation>
    <scope>NUCLEOTIDE SEQUENCE [LARGE SCALE GENOMIC DNA]</scope>
    <source>
        <strain evidence="7">cr9_1</strain>
    </source>
</reference>
<dbReference type="Gene3D" id="2.70.40.10">
    <property type="match status" value="1"/>
</dbReference>
<dbReference type="EMBL" id="MZ130486">
    <property type="protein sequence ID" value="QWM90156.1"/>
    <property type="molecule type" value="Genomic_DNA"/>
</dbReference>
<dbReference type="GO" id="GO:0006226">
    <property type="term" value="P:dUMP biosynthetic process"/>
    <property type="evidence" value="ECO:0007669"/>
    <property type="project" value="InterPro"/>
</dbReference>
<dbReference type="Proteomes" id="UP000827813">
    <property type="component" value="Segment"/>
</dbReference>